<evidence type="ECO:0000313" key="4">
    <source>
        <dbReference type="Proteomes" id="UP000292082"/>
    </source>
</evidence>
<dbReference type="InterPro" id="IPR046522">
    <property type="entry name" value="DUF6699"/>
</dbReference>
<name>A0A4Q9Q168_9APHY</name>
<evidence type="ECO:0000313" key="3">
    <source>
        <dbReference type="EMBL" id="TBU60795.1"/>
    </source>
</evidence>
<feature type="compositionally biased region" description="Polar residues" evidence="1">
    <location>
        <begin position="112"/>
        <end position="122"/>
    </location>
</feature>
<dbReference type="EMBL" id="ML145102">
    <property type="protein sequence ID" value="TBU60795.1"/>
    <property type="molecule type" value="Genomic_DNA"/>
</dbReference>
<evidence type="ECO:0000256" key="1">
    <source>
        <dbReference type="SAM" id="MobiDB-lite"/>
    </source>
</evidence>
<feature type="region of interest" description="Disordered" evidence="1">
    <location>
        <begin position="1"/>
        <end position="163"/>
    </location>
</feature>
<feature type="compositionally biased region" description="Polar residues" evidence="1">
    <location>
        <begin position="342"/>
        <end position="370"/>
    </location>
</feature>
<dbReference type="STRING" id="114155.A0A4Q9Q168"/>
<protein>
    <recommendedName>
        <fullName evidence="2">DUF6699 domain-containing protein</fullName>
    </recommendedName>
</protein>
<dbReference type="Pfam" id="PF20415">
    <property type="entry name" value="DUF6699"/>
    <property type="match status" value="1"/>
</dbReference>
<sequence length="519" mass="58378">MAPTASRDRSDYVHEGWPPNAVNPHRCVDFRRSWVPSPEMSPAAPIDVSLPGIEERENEHELLHHGVGSPLGSRRPRTRGSRTHGGEENPKRSVSASTSSTAISTGKRPLRPTSTAAFSNTHTGDDTPFTRAHQPTARSGARARPLAREQEREQGRVPRGGASCERRKSWLSVLSPKKLFRKRRSVAEASDDFGSHPQDAENWEPEGARIRRVSSAEWRAYGMWARPKLGKRYGDIVVRNATPLNPPRELSPPQTDAMFASLWEDGRPHPERWIPRVEHWSLPPRPSLWPTPRQRYDPLPEELQLNPFLEHRLVGRPLIHFDLRMRAEDITLGERPPPPSVNPYTSARSGADNGHNSLSVVVSANPTSESSNRDENDRRRIIPFWCDGPNGAQPATYPGVPRLRITGLAGDPQHEFPWPVTVMPHHEALPVLVSDVVNALIANFEERMTVEEIEALSEGRKIMLYQAYWRRIRFSVGGTMPPDDDGLRRVDYLGDAVYFRGLEPHPRGDGFMLFMGPPP</sequence>
<feature type="compositionally biased region" description="Basic and acidic residues" evidence="1">
    <location>
        <begin position="146"/>
        <end position="156"/>
    </location>
</feature>
<dbReference type="Proteomes" id="UP000292082">
    <property type="component" value="Unassembled WGS sequence"/>
</dbReference>
<proteinExistence type="predicted"/>
<gene>
    <name evidence="3" type="ORF">BD310DRAFT_922075</name>
</gene>
<reference evidence="3 4" key="1">
    <citation type="submission" date="2019-01" db="EMBL/GenBank/DDBJ databases">
        <title>Draft genome sequences of three monokaryotic isolates of the white-rot basidiomycete fungus Dichomitus squalens.</title>
        <authorList>
            <consortium name="DOE Joint Genome Institute"/>
            <person name="Lopez S.C."/>
            <person name="Andreopoulos B."/>
            <person name="Pangilinan J."/>
            <person name="Lipzen A."/>
            <person name="Riley R."/>
            <person name="Ahrendt S."/>
            <person name="Ng V."/>
            <person name="Barry K."/>
            <person name="Daum C."/>
            <person name="Grigoriev I.V."/>
            <person name="Hilden K.S."/>
            <person name="Makela M.R."/>
            <person name="de Vries R.P."/>
        </authorList>
    </citation>
    <scope>NUCLEOTIDE SEQUENCE [LARGE SCALE GENOMIC DNA]</scope>
    <source>
        <strain evidence="3 4">CBS 464.89</strain>
    </source>
</reference>
<keyword evidence="4" id="KW-1185">Reference proteome</keyword>
<dbReference type="AlphaFoldDB" id="A0A4Q9Q168"/>
<accession>A0A4Q9Q168</accession>
<evidence type="ECO:0000259" key="2">
    <source>
        <dbReference type="Pfam" id="PF20415"/>
    </source>
</evidence>
<feature type="region of interest" description="Disordered" evidence="1">
    <location>
        <begin position="331"/>
        <end position="376"/>
    </location>
</feature>
<organism evidence="3 4">
    <name type="scientific">Dichomitus squalens</name>
    <dbReference type="NCBI Taxonomy" id="114155"/>
    <lineage>
        <taxon>Eukaryota</taxon>
        <taxon>Fungi</taxon>
        <taxon>Dikarya</taxon>
        <taxon>Basidiomycota</taxon>
        <taxon>Agaricomycotina</taxon>
        <taxon>Agaricomycetes</taxon>
        <taxon>Polyporales</taxon>
        <taxon>Polyporaceae</taxon>
        <taxon>Dichomitus</taxon>
    </lineage>
</organism>
<feature type="compositionally biased region" description="Basic and acidic residues" evidence="1">
    <location>
        <begin position="1"/>
        <end position="14"/>
    </location>
</feature>
<feature type="compositionally biased region" description="Basic and acidic residues" evidence="1">
    <location>
        <begin position="53"/>
        <end position="64"/>
    </location>
</feature>
<feature type="domain" description="DUF6699" evidence="2">
    <location>
        <begin position="362"/>
        <end position="507"/>
    </location>
</feature>
<feature type="compositionally biased region" description="Low complexity" evidence="1">
    <location>
        <begin position="93"/>
        <end position="105"/>
    </location>
</feature>